<dbReference type="EMBL" id="CM020620">
    <property type="protein sequence ID" value="KAK1868101.1"/>
    <property type="molecule type" value="Genomic_DNA"/>
</dbReference>
<evidence type="ECO:0000313" key="2">
    <source>
        <dbReference type="Proteomes" id="UP000798662"/>
    </source>
</evidence>
<comment type="caution">
    <text evidence="1">The sequence shown here is derived from an EMBL/GenBank/DDBJ whole genome shotgun (WGS) entry which is preliminary data.</text>
</comment>
<name>A0ACC3CEB2_PYRYE</name>
<organism evidence="1 2">
    <name type="scientific">Pyropia yezoensis</name>
    <name type="common">Susabi-nori</name>
    <name type="synonym">Porphyra yezoensis</name>
    <dbReference type="NCBI Taxonomy" id="2788"/>
    <lineage>
        <taxon>Eukaryota</taxon>
        <taxon>Rhodophyta</taxon>
        <taxon>Bangiophyceae</taxon>
        <taxon>Bangiales</taxon>
        <taxon>Bangiaceae</taxon>
        <taxon>Pyropia</taxon>
    </lineage>
</organism>
<evidence type="ECO:0000313" key="1">
    <source>
        <dbReference type="EMBL" id="KAK1868101.1"/>
    </source>
</evidence>
<proteinExistence type="predicted"/>
<reference evidence="1" key="1">
    <citation type="submission" date="2019-11" db="EMBL/GenBank/DDBJ databases">
        <title>Nori genome reveals adaptations in red seaweeds to the harsh intertidal environment.</title>
        <authorList>
            <person name="Wang D."/>
            <person name="Mao Y."/>
        </authorList>
    </citation>
    <scope>NUCLEOTIDE SEQUENCE</scope>
    <source>
        <tissue evidence="1">Gametophyte</tissue>
    </source>
</reference>
<sequence length="609" mass="65034">MRGRRRPYLLVVTATAAAAAVSLAAGPAASVGAPFNPPTPSAALEASAVTAATAAATEEPVTIPFPSPPPGASPGRLHMLPALQCRLHPTAPGGVSPDPDAVSDPYGRGGTGWLLRTSATASDVAIPYGAGTCATPLADAAEFEFLAAPDEMNKQWYFSASPNVTTGGEVDAEFEWAGYGLQARQNFVALQTDKGSSGVAAAEYYRPNPCASAGGHPGLVCADEVARMLTLHRHQRFGTLQRHRGLYDVLTVSRESNGVVLDEGGYVVAAQDRVSDVSGGGGFAIVMYTTRDNLTRPVLVGEAALLSLGRAVMADPSWLGASFPGGVNASVRNVMLRYNFPLRDVTWSLRHDRETTNSSQWLSIELSQRYRRDLFRADPPEDPIPNGGLILSVLVVVPEAVAVLLLLLQRHGPLHRMFRWRWRNVLTLGLILVAGAIALVGVGYLDRQEQSGHAWRAATVRVGTRIHVNATEQKYERRSSINYRGRLTWHTESLIIVARTGYRPHVTRRLLVCSIIAYVLLAVAVLVQAVAAAWLWRRPPDADIESATGTSTPARPSNGLQRRILAVTPPAMPEGDPLPADDDGGGGDFGGGGRPTRGGRVPTQDGPYW</sequence>
<protein>
    <submittedName>
        <fullName evidence="1">Uncharacterized protein</fullName>
    </submittedName>
</protein>
<keyword evidence="2" id="KW-1185">Reference proteome</keyword>
<accession>A0ACC3CEB2</accession>
<dbReference type="Proteomes" id="UP000798662">
    <property type="component" value="Chromosome 3"/>
</dbReference>
<gene>
    <name evidence="1" type="ORF">I4F81_010596</name>
</gene>